<gene>
    <name evidence="1" type="ORF">UXM345_LOCUS37743</name>
</gene>
<evidence type="ECO:0000313" key="2">
    <source>
        <dbReference type="Proteomes" id="UP000663842"/>
    </source>
</evidence>
<protein>
    <submittedName>
        <fullName evidence="1">Uncharacterized protein</fullName>
    </submittedName>
</protein>
<dbReference type="EMBL" id="CAJOBF010021832">
    <property type="protein sequence ID" value="CAF4388765.1"/>
    <property type="molecule type" value="Genomic_DNA"/>
</dbReference>
<reference evidence="1" key="1">
    <citation type="submission" date="2021-02" db="EMBL/GenBank/DDBJ databases">
        <authorList>
            <person name="Nowell W R."/>
        </authorList>
    </citation>
    <scope>NUCLEOTIDE SEQUENCE</scope>
</reference>
<evidence type="ECO:0000313" key="1">
    <source>
        <dbReference type="EMBL" id="CAF4388765.1"/>
    </source>
</evidence>
<sequence>MPWEDLKTTLAA</sequence>
<feature type="non-terminal residue" evidence="1">
    <location>
        <position position="12"/>
    </location>
</feature>
<proteinExistence type="predicted"/>
<comment type="caution">
    <text evidence="1">The sequence shown here is derived from an EMBL/GenBank/DDBJ whole genome shotgun (WGS) entry which is preliminary data.</text>
</comment>
<name>A0A820NHJ6_9BILA</name>
<organism evidence="1 2">
    <name type="scientific">Rotaria magnacalcarata</name>
    <dbReference type="NCBI Taxonomy" id="392030"/>
    <lineage>
        <taxon>Eukaryota</taxon>
        <taxon>Metazoa</taxon>
        <taxon>Spiralia</taxon>
        <taxon>Gnathifera</taxon>
        <taxon>Rotifera</taxon>
        <taxon>Eurotatoria</taxon>
        <taxon>Bdelloidea</taxon>
        <taxon>Philodinida</taxon>
        <taxon>Philodinidae</taxon>
        <taxon>Rotaria</taxon>
    </lineage>
</organism>
<accession>A0A820NHJ6</accession>
<dbReference type="Proteomes" id="UP000663842">
    <property type="component" value="Unassembled WGS sequence"/>
</dbReference>
<feature type="non-terminal residue" evidence="1">
    <location>
        <position position="1"/>
    </location>
</feature>